<dbReference type="InterPro" id="IPR018488">
    <property type="entry name" value="cNMP-bd_CS"/>
</dbReference>
<protein>
    <submittedName>
        <fullName evidence="12">CRP-like cAMP-binding protein/predicted acylesterase/phospholipase RssA</fullName>
    </submittedName>
</protein>
<sequence>MIDARLRAVLRDSALFEGVDGEVFGRLIEQVSEQHLSVDQVLFQQGDDGDALYIVIDGLLEAVQHRDGGGHRRLGLIRPGDPVGELAVLLEGRRGATVRALEETRLVRLEAESLTPLLWQSPEMQAALEAQVQARIRRNELGDIIEHYFGDLAESDRSMLSERLDWVAVDGGEILFRRGDPGDSLYFIVSGEFWALSQGLDGEDVPIATLGRREVVGEMGLLSNQPRSAAVVAARPSLLVRLSRTIFESLSAEHPQLMLSITRELIGRLQTTQRKRSGERGGCRRIAVVAAEPSIDLDEVLTSLCEPLSGLVGMVSRRKAAQGLGDQALRDAEKEDPARVGLTLWLEEQAAQHELFFLATDGVEAEGMSAWSRCCLAEADEVLVVADSRGDPRPRGLEAEIQKVGGTSRRQRLLLMHQTSLAVPVDTHRWLAPRSLDSHYHVRWGHGEDLARAARLLAHRGVGLALGGHGQGALAQLGALQALDEVNVPVDMVAGSGVGAAVGGIFCQARLGDALAHYGDWQCLDSARLDDATTQTLFGETSIEDLWRPFCCTSTNLSHQSLSVHRQGPLWRAVRASMAIPGQGAAARFDQDIHVDGAILNSLPADLLSGQTAYTIGIDSYPGPFLLENGLSESQTRHPGSVQRLRRALAAWRGKGVEDVEGPSRGSHDRILLTALMARTRKDTTTVRNQLDLSLSIPDDSPVFDGRRPIGEIIDFGYTTAQEALSDMNVSNLRAQLLGTAG</sequence>
<dbReference type="EMBL" id="JALJYF010000001">
    <property type="protein sequence ID" value="MCP1726743.1"/>
    <property type="molecule type" value="Genomic_DNA"/>
</dbReference>
<comment type="subcellular location">
    <subcellularLocation>
        <location evidence="1">Membrane</location>
    </subcellularLocation>
</comment>
<dbReference type="SMART" id="SM00100">
    <property type="entry name" value="cNMP"/>
    <property type="match status" value="2"/>
</dbReference>
<dbReference type="InterPro" id="IPR018490">
    <property type="entry name" value="cNMP-bd_dom_sf"/>
</dbReference>
<dbReference type="RefSeq" id="WP_253445520.1">
    <property type="nucleotide sequence ID" value="NZ_JALJYF010000001.1"/>
</dbReference>
<dbReference type="SUPFAM" id="SSF52151">
    <property type="entry name" value="FabD/lysophospholipase-like"/>
    <property type="match status" value="1"/>
</dbReference>
<evidence type="ECO:0000256" key="4">
    <source>
        <dbReference type="ARBA" id="ARBA00022801"/>
    </source>
</evidence>
<evidence type="ECO:0000256" key="3">
    <source>
        <dbReference type="ARBA" id="ARBA00022692"/>
    </source>
</evidence>
<dbReference type="Pfam" id="PF01734">
    <property type="entry name" value="Patatin"/>
    <property type="match status" value="1"/>
</dbReference>
<dbReference type="Pfam" id="PF24179">
    <property type="entry name" value="NTE_Ploop"/>
    <property type="match status" value="1"/>
</dbReference>
<evidence type="ECO:0000256" key="7">
    <source>
        <dbReference type="ARBA" id="ARBA00023098"/>
    </source>
</evidence>
<dbReference type="PANTHER" id="PTHR14226:SF29">
    <property type="entry name" value="NEUROPATHY TARGET ESTERASE SWS"/>
    <property type="match status" value="1"/>
</dbReference>
<gene>
    <name evidence="12" type="ORF">J2T60_000708</name>
</gene>
<dbReference type="InterPro" id="IPR050301">
    <property type="entry name" value="NTE"/>
</dbReference>
<keyword evidence="7" id="KW-0443">Lipid metabolism</keyword>
<dbReference type="PROSITE" id="PS50042">
    <property type="entry name" value="CNMP_BINDING_3"/>
    <property type="match status" value="2"/>
</dbReference>
<keyword evidence="13" id="KW-1185">Reference proteome</keyword>
<feature type="domain" description="Cyclic nucleotide-binding" evidence="10">
    <location>
        <begin position="15"/>
        <end position="135"/>
    </location>
</feature>
<dbReference type="Gene3D" id="3.40.1090.10">
    <property type="entry name" value="Cytosolic phospholipase A2 catalytic domain"/>
    <property type="match status" value="2"/>
</dbReference>
<dbReference type="InterPro" id="IPR014710">
    <property type="entry name" value="RmlC-like_jellyroll"/>
</dbReference>
<keyword evidence="4" id="KW-0378">Hydrolase</keyword>
<evidence type="ECO:0000259" key="11">
    <source>
        <dbReference type="PROSITE" id="PS51635"/>
    </source>
</evidence>
<evidence type="ECO:0000313" key="13">
    <source>
        <dbReference type="Proteomes" id="UP001523550"/>
    </source>
</evidence>
<feature type="domain" description="PNPLA" evidence="11">
    <location>
        <begin position="464"/>
        <end position="609"/>
    </location>
</feature>
<reference evidence="12 13" key="1">
    <citation type="submission" date="2022-03" db="EMBL/GenBank/DDBJ databases">
        <title>Genomic Encyclopedia of Type Strains, Phase III (KMG-III): the genomes of soil and plant-associated and newly described type strains.</title>
        <authorList>
            <person name="Whitman W."/>
        </authorList>
    </citation>
    <scope>NUCLEOTIDE SEQUENCE [LARGE SCALE GENOMIC DNA]</scope>
    <source>
        <strain evidence="12 13">BSker1</strain>
    </source>
</reference>
<comment type="caution">
    <text evidence="12">The sequence shown here is derived from an EMBL/GenBank/DDBJ whole genome shotgun (WGS) entry which is preliminary data.</text>
</comment>
<dbReference type="Proteomes" id="UP001523550">
    <property type="component" value="Unassembled WGS sequence"/>
</dbReference>
<comment type="caution">
    <text evidence="9">Lacks conserved residue(s) required for the propagation of feature annotation.</text>
</comment>
<evidence type="ECO:0000256" key="6">
    <source>
        <dbReference type="ARBA" id="ARBA00022989"/>
    </source>
</evidence>
<evidence type="ECO:0000256" key="2">
    <source>
        <dbReference type="ARBA" id="ARBA00006636"/>
    </source>
</evidence>
<dbReference type="InterPro" id="IPR056556">
    <property type="entry name" value="NTE1_P-loop_dom"/>
</dbReference>
<name>A0ABT1G8W3_9GAMM</name>
<keyword evidence="8" id="KW-0472">Membrane</keyword>
<dbReference type="Gene3D" id="2.60.120.10">
    <property type="entry name" value="Jelly Rolls"/>
    <property type="match status" value="2"/>
</dbReference>
<dbReference type="Pfam" id="PF00027">
    <property type="entry name" value="cNMP_binding"/>
    <property type="match status" value="2"/>
</dbReference>
<feature type="short sequence motif" description="DGA/G" evidence="9">
    <location>
        <begin position="596"/>
        <end position="598"/>
    </location>
</feature>
<keyword evidence="3" id="KW-0812">Transmembrane</keyword>
<comment type="similarity">
    <text evidence="2">Belongs to the NTE family.</text>
</comment>
<dbReference type="CDD" id="cd00038">
    <property type="entry name" value="CAP_ED"/>
    <property type="match status" value="2"/>
</dbReference>
<dbReference type="InterPro" id="IPR016035">
    <property type="entry name" value="Acyl_Trfase/lysoPLipase"/>
</dbReference>
<feature type="domain" description="Cyclic nucleotide-binding" evidence="10">
    <location>
        <begin position="148"/>
        <end position="268"/>
    </location>
</feature>
<evidence type="ECO:0000256" key="9">
    <source>
        <dbReference type="PROSITE-ProRule" id="PRU01161"/>
    </source>
</evidence>
<evidence type="ECO:0000259" key="10">
    <source>
        <dbReference type="PROSITE" id="PS50042"/>
    </source>
</evidence>
<evidence type="ECO:0000256" key="5">
    <source>
        <dbReference type="ARBA" id="ARBA00022963"/>
    </source>
</evidence>
<evidence type="ECO:0000313" key="12">
    <source>
        <dbReference type="EMBL" id="MCP1726743.1"/>
    </source>
</evidence>
<evidence type="ECO:0000256" key="1">
    <source>
        <dbReference type="ARBA" id="ARBA00004370"/>
    </source>
</evidence>
<dbReference type="PROSITE" id="PS00889">
    <property type="entry name" value="CNMP_BINDING_2"/>
    <property type="match status" value="1"/>
</dbReference>
<organism evidence="12 13">
    <name type="scientific">Natronospira proteinivora</name>
    <dbReference type="NCBI Taxonomy" id="1807133"/>
    <lineage>
        <taxon>Bacteria</taxon>
        <taxon>Pseudomonadati</taxon>
        <taxon>Pseudomonadota</taxon>
        <taxon>Gammaproteobacteria</taxon>
        <taxon>Natronospirales</taxon>
        <taxon>Natronospiraceae</taxon>
        <taxon>Natronospira</taxon>
    </lineage>
</organism>
<dbReference type="InterPro" id="IPR002641">
    <property type="entry name" value="PNPLA_dom"/>
</dbReference>
<evidence type="ECO:0000256" key="8">
    <source>
        <dbReference type="ARBA" id="ARBA00023136"/>
    </source>
</evidence>
<dbReference type="InterPro" id="IPR000595">
    <property type="entry name" value="cNMP-bd_dom"/>
</dbReference>
<keyword evidence="6" id="KW-1133">Transmembrane helix</keyword>
<accession>A0ABT1G8W3</accession>
<keyword evidence="5" id="KW-0442">Lipid degradation</keyword>
<dbReference type="PANTHER" id="PTHR14226">
    <property type="entry name" value="NEUROPATHY TARGET ESTERASE/SWISS CHEESE D.MELANOGASTER"/>
    <property type="match status" value="1"/>
</dbReference>
<dbReference type="PROSITE" id="PS51635">
    <property type="entry name" value="PNPLA"/>
    <property type="match status" value="1"/>
</dbReference>
<proteinExistence type="inferred from homology"/>
<dbReference type="SUPFAM" id="SSF51206">
    <property type="entry name" value="cAMP-binding domain-like"/>
    <property type="match status" value="2"/>
</dbReference>